<gene>
    <name evidence="1" type="ORF">PAHAL_4G163400</name>
</gene>
<evidence type="ECO:0000313" key="1">
    <source>
        <dbReference type="EMBL" id="PVH47843.1"/>
    </source>
</evidence>
<proteinExistence type="predicted"/>
<dbReference type="Proteomes" id="UP000243499">
    <property type="component" value="Chromosome 4"/>
</dbReference>
<name>A0A2T8JD41_9POAL</name>
<organism evidence="1">
    <name type="scientific">Panicum hallii</name>
    <dbReference type="NCBI Taxonomy" id="206008"/>
    <lineage>
        <taxon>Eukaryota</taxon>
        <taxon>Viridiplantae</taxon>
        <taxon>Streptophyta</taxon>
        <taxon>Embryophyta</taxon>
        <taxon>Tracheophyta</taxon>
        <taxon>Spermatophyta</taxon>
        <taxon>Magnoliopsida</taxon>
        <taxon>Liliopsida</taxon>
        <taxon>Poales</taxon>
        <taxon>Poaceae</taxon>
        <taxon>PACMAD clade</taxon>
        <taxon>Panicoideae</taxon>
        <taxon>Panicodae</taxon>
        <taxon>Paniceae</taxon>
        <taxon>Panicinae</taxon>
        <taxon>Panicum</taxon>
        <taxon>Panicum sect. Panicum</taxon>
    </lineage>
</organism>
<dbReference type="EMBL" id="CM008049">
    <property type="protein sequence ID" value="PVH47843.1"/>
    <property type="molecule type" value="Genomic_DNA"/>
</dbReference>
<dbReference type="AlphaFoldDB" id="A0A2T8JD41"/>
<sequence>MEAAHGGGSAGGGSRQGLRVGLGTGLPCARAASALGRLQVCGLASDARALLGGRMRLRPASAPGRAARGGSGRAWWPAHVGRAAMPGEDVTRADLSCSPLTTLCLLVKHHHLIPPSIE</sequence>
<protein>
    <submittedName>
        <fullName evidence="1">Uncharacterized protein</fullName>
    </submittedName>
</protein>
<dbReference type="Gramene" id="PVH47843">
    <property type="protein sequence ID" value="PVH47843"/>
    <property type="gene ID" value="PAHAL_4G163400"/>
</dbReference>
<accession>A0A2T8JD41</accession>
<reference evidence="1" key="1">
    <citation type="submission" date="2018-04" db="EMBL/GenBank/DDBJ databases">
        <title>WGS assembly of Panicum hallii.</title>
        <authorList>
            <person name="Lovell J."/>
            <person name="Jenkins J."/>
            <person name="Lowry D."/>
            <person name="Mamidi S."/>
            <person name="Sreedasyam A."/>
            <person name="Weng X."/>
            <person name="Barry K."/>
            <person name="Bonette J."/>
            <person name="Campitelli B."/>
            <person name="Daum C."/>
            <person name="Gordon S."/>
            <person name="Gould B."/>
            <person name="Lipzen A."/>
            <person name="Macqueen A."/>
            <person name="Palacio-Mejia J."/>
            <person name="Plott C."/>
            <person name="Shakirov E."/>
            <person name="Shu S."/>
            <person name="Yoshinaga Y."/>
            <person name="Zane M."/>
            <person name="Rokhsar D."/>
            <person name="Grimwood J."/>
            <person name="Schmutz J."/>
            <person name="Juenger T."/>
        </authorList>
    </citation>
    <scope>NUCLEOTIDE SEQUENCE [LARGE SCALE GENOMIC DNA]</scope>
    <source>
        <strain evidence="1">FIL2</strain>
    </source>
</reference>